<protein>
    <submittedName>
        <fullName evidence="2">Uncharacterized protein</fullName>
    </submittedName>
</protein>
<evidence type="ECO:0000256" key="1">
    <source>
        <dbReference type="SAM" id="Phobius"/>
    </source>
</evidence>
<feature type="transmembrane region" description="Helical" evidence="1">
    <location>
        <begin position="6"/>
        <end position="24"/>
    </location>
</feature>
<accession>A0A369YLV1</accession>
<keyword evidence="1" id="KW-0812">Transmembrane</keyword>
<proteinExistence type="predicted"/>
<dbReference type="Proteomes" id="UP000253872">
    <property type="component" value="Unassembled WGS sequence"/>
</dbReference>
<evidence type="ECO:0000313" key="2">
    <source>
        <dbReference type="EMBL" id="RDE73785.1"/>
    </source>
</evidence>
<keyword evidence="1" id="KW-1133">Transmembrane helix</keyword>
<gene>
    <name evidence="2" type="ORF">DPV93_01100</name>
</gene>
<evidence type="ECO:0000313" key="3">
    <source>
        <dbReference type="Proteomes" id="UP000253872"/>
    </source>
</evidence>
<keyword evidence="1" id="KW-0472">Membrane</keyword>
<sequence length="85" mass="9634">MSNLALLLNIIFAVIGIVASYPIFRNLGRIIGYYISRWLYPIHQIEIRRIHNGEFVGEPVTVNLSAKEPLVRQLRMATKGAKNGK</sequence>
<reference evidence="2 3" key="1">
    <citation type="submission" date="2018-05" db="EMBL/GenBank/DDBJ databases">
        <title>Draft Genome Sequences for a Diverse set of 7 Haemophilus Species.</title>
        <authorList>
            <person name="Nichols M."/>
            <person name="Topaz N."/>
            <person name="Wang X."/>
            <person name="Wang X."/>
            <person name="Boxrud D."/>
        </authorList>
    </citation>
    <scope>NUCLEOTIDE SEQUENCE [LARGE SCALE GENOMIC DNA]</scope>
    <source>
        <strain evidence="2 3">C2002001239</strain>
    </source>
</reference>
<name>A0A369YLV1_9PAST</name>
<dbReference type="EMBL" id="QEPN01000001">
    <property type="protein sequence ID" value="RDE73785.1"/>
    <property type="molecule type" value="Genomic_DNA"/>
</dbReference>
<dbReference type="AlphaFoldDB" id="A0A369YLV1"/>
<dbReference type="RefSeq" id="WP_111401526.1">
    <property type="nucleotide sequence ID" value="NZ_QEPN01000001.1"/>
</dbReference>
<organism evidence="2 3">
    <name type="scientific">Haemophilus sputorum</name>
    <dbReference type="NCBI Taxonomy" id="1078480"/>
    <lineage>
        <taxon>Bacteria</taxon>
        <taxon>Pseudomonadati</taxon>
        <taxon>Pseudomonadota</taxon>
        <taxon>Gammaproteobacteria</taxon>
        <taxon>Pasteurellales</taxon>
        <taxon>Pasteurellaceae</taxon>
        <taxon>Haemophilus</taxon>
    </lineage>
</organism>
<comment type="caution">
    <text evidence="2">The sequence shown here is derived from an EMBL/GenBank/DDBJ whole genome shotgun (WGS) entry which is preliminary data.</text>
</comment>